<gene>
    <name evidence="6" type="ORF">FSCOSCO3_A009283</name>
</gene>
<name>A0AAV1P8W2_SCOSC</name>
<evidence type="ECO:0000256" key="3">
    <source>
        <dbReference type="ARBA" id="ARBA00022801"/>
    </source>
</evidence>
<dbReference type="GO" id="GO:0070292">
    <property type="term" value="P:N-acylphosphatidylethanolamine metabolic process"/>
    <property type="evidence" value="ECO:0007669"/>
    <property type="project" value="TreeGrafter"/>
</dbReference>
<dbReference type="GO" id="GO:0005737">
    <property type="term" value="C:cytoplasm"/>
    <property type="evidence" value="ECO:0007669"/>
    <property type="project" value="TreeGrafter"/>
</dbReference>
<evidence type="ECO:0000256" key="2">
    <source>
        <dbReference type="ARBA" id="ARBA00022679"/>
    </source>
</evidence>
<accession>A0AAV1P8W2</accession>
<evidence type="ECO:0000313" key="6">
    <source>
        <dbReference type="EMBL" id="CAK6967820.1"/>
    </source>
</evidence>
<keyword evidence="3" id="KW-0378">Hydrolase</keyword>
<proteinExistence type="inferred from homology"/>
<dbReference type="Gene3D" id="3.90.1720.10">
    <property type="entry name" value="endopeptidase domain like (from Nostoc punctiforme)"/>
    <property type="match status" value="2"/>
</dbReference>
<evidence type="ECO:0000256" key="4">
    <source>
        <dbReference type="ARBA" id="ARBA00023098"/>
    </source>
</evidence>
<dbReference type="Pfam" id="PF04970">
    <property type="entry name" value="LRAT"/>
    <property type="match status" value="2"/>
</dbReference>
<keyword evidence="4" id="KW-0443">Lipid metabolism</keyword>
<dbReference type="Proteomes" id="UP001314229">
    <property type="component" value="Unassembled WGS sequence"/>
</dbReference>
<keyword evidence="7" id="KW-1185">Reference proteome</keyword>
<dbReference type="AlphaFoldDB" id="A0AAV1P8W2"/>
<dbReference type="InterPro" id="IPR007053">
    <property type="entry name" value="LRAT_dom"/>
</dbReference>
<protein>
    <submittedName>
        <fullName evidence="6">HRAS-like suppressor 2</fullName>
    </submittedName>
</protein>
<feature type="domain" description="LRAT" evidence="5">
    <location>
        <begin position="184"/>
        <end position="299"/>
    </location>
</feature>
<evidence type="ECO:0000259" key="5">
    <source>
        <dbReference type="PROSITE" id="PS51934"/>
    </source>
</evidence>
<dbReference type="PANTHER" id="PTHR13943">
    <property type="entry name" value="HRAS-LIKE SUPPRESSOR - RELATED"/>
    <property type="match status" value="1"/>
</dbReference>
<sequence>MNTKVSFDEEPAAVEADNDERFGTLNGRTPQVDNYLDDTIRRSPDEVIRGRIEEMIIGCGDFQALTNNCEHLATYVRYGRPRTNQILVRRISESMSRSFLAYSGSTLDLVSVATLCDDVAEGVEAYTEQQRGYCIILVYATLDGHFSTAVKMRSLILVAVILQLTVIIIESNGYEFGDIISFSRKCCGKPLYKHYAVYVGNEDFDGKEPGQDIFHHTSIKGNGKMHKKAVCVFGELQTQGKHQLDNYLDGTMNKLPDEDIKEHIKELMTKEGCGRYNPLKNNCEHLATYVRYGEKITKQVSGFFSNLT</sequence>
<comment type="similarity">
    <text evidence="1">Belongs to the H-rev107 family.</text>
</comment>
<reference evidence="6 7" key="1">
    <citation type="submission" date="2024-01" db="EMBL/GenBank/DDBJ databases">
        <authorList>
            <person name="Alioto T."/>
            <person name="Alioto T."/>
            <person name="Gomez Garrido J."/>
        </authorList>
    </citation>
    <scope>NUCLEOTIDE SEQUENCE [LARGE SCALE GENOMIC DNA]</scope>
</reference>
<dbReference type="GO" id="GO:0004623">
    <property type="term" value="F:phospholipase A2 activity"/>
    <property type="evidence" value="ECO:0007669"/>
    <property type="project" value="TreeGrafter"/>
</dbReference>
<evidence type="ECO:0000313" key="7">
    <source>
        <dbReference type="Proteomes" id="UP001314229"/>
    </source>
</evidence>
<feature type="domain" description="LRAT" evidence="5">
    <location>
        <begin position="1"/>
        <end position="85"/>
    </location>
</feature>
<organism evidence="6 7">
    <name type="scientific">Scomber scombrus</name>
    <name type="common">Atlantic mackerel</name>
    <name type="synonym">Scomber vernalis</name>
    <dbReference type="NCBI Taxonomy" id="13677"/>
    <lineage>
        <taxon>Eukaryota</taxon>
        <taxon>Metazoa</taxon>
        <taxon>Chordata</taxon>
        <taxon>Craniata</taxon>
        <taxon>Vertebrata</taxon>
        <taxon>Euteleostomi</taxon>
        <taxon>Actinopterygii</taxon>
        <taxon>Neopterygii</taxon>
        <taxon>Teleostei</taxon>
        <taxon>Neoteleostei</taxon>
        <taxon>Acanthomorphata</taxon>
        <taxon>Pelagiaria</taxon>
        <taxon>Scombriformes</taxon>
        <taxon>Scombridae</taxon>
        <taxon>Scomber</taxon>
    </lineage>
</organism>
<comment type="caution">
    <text evidence="6">The sequence shown here is derived from an EMBL/GenBank/DDBJ whole genome shotgun (WGS) entry which is preliminary data.</text>
</comment>
<keyword evidence="2" id="KW-0808">Transferase</keyword>
<dbReference type="InterPro" id="IPR051496">
    <property type="entry name" value="H-rev107_PLA/AT"/>
</dbReference>
<dbReference type="GO" id="GO:0008970">
    <property type="term" value="F:phospholipase A1 activity"/>
    <property type="evidence" value="ECO:0007669"/>
    <property type="project" value="TreeGrafter"/>
</dbReference>
<dbReference type="PANTHER" id="PTHR13943:SF77">
    <property type="entry name" value="LRAT DOMAIN-CONTAINING PROTEIN"/>
    <property type="match status" value="1"/>
</dbReference>
<dbReference type="GO" id="GO:0016410">
    <property type="term" value="F:N-acyltransferase activity"/>
    <property type="evidence" value="ECO:0007669"/>
    <property type="project" value="TreeGrafter"/>
</dbReference>
<dbReference type="EMBL" id="CAWUFR010000110">
    <property type="protein sequence ID" value="CAK6967820.1"/>
    <property type="molecule type" value="Genomic_DNA"/>
</dbReference>
<evidence type="ECO:0000256" key="1">
    <source>
        <dbReference type="ARBA" id="ARBA00007824"/>
    </source>
</evidence>
<dbReference type="PROSITE" id="PS51934">
    <property type="entry name" value="LRAT"/>
    <property type="match status" value="2"/>
</dbReference>